<dbReference type="OrthoDB" id="799853at2"/>
<evidence type="ECO:0000313" key="3">
    <source>
        <dbReference type="Proteomes" id="UP000095552"/>
    </source>
</evidence>
<keyword evidence="1" id="KW-0732">Signal</keyword>
<feature type="signal peptide" evidence="1">
    <location>
        <begin position="1"/>
        <end position="20"/>
    </location>
</feature>
<evidence type="ECO:0000313" key="2">
    <source>
        <dbReference type="EMBL" id="OEJ99939.1"/>
    </source>
</evidence>
<sequence>MRYLFIVIFLSLGFTSQLSAQHVYPIKFDDCYLDQFKFETDLIRVKVDQKELIDKITAGWTSKMINKAVGDLGLQILVDKRGNSCLVSVRNDTNMNLKKMNLSKNINSKLKWTGTGDKISALVLLQFKDGTITTKRLGTVDMKNLTEIINN</sequence>
<feature type="chain" id="PRO_5009185128" description="DUF4252 domain-containing protein" evidence="1">
    <location>
        <begin position="21"/>
        <end position="151"/>
    </location>
</feature>
<evidence type="ECO:0008006" key="4">
    <source>
        <dbReference type="Google" id="ProtNLM"/>
    </source>
</evidence>
<organism evidence="2 3">
    <name type="scientific">Roseivirga misakiensis</name>
    <dbReference type="NCBI Taxonomy" id="1563681"/>
    <lineage>
        <taxon>Bacteria</taxon>
        <taxon>Pseudomonadati</taxon>
        <taxon>Bacteroidota</taxon>
        <taxon>Cytophagia</taxon>
        <taxon>Cytophagales</taxon>
        <taxon>Roseivirgaceae</taxon>
        <taxon>Roseivirga</taxon>
    </lineage>
</organism>
<evidence type="ECO:0000256" key="1">
    <source>
        <dbReference type="SAM" id="SignalP"/>
    </source>
</evidence>
<name>A0A1E5SLE2_9BACT</name>
<comment type="caution">
    <text evidence="2">The sequence shown here is derived from an EMBL/GenBank/DDBJ whole genome shotgun (WGS) entry which is preliminary data.</text>
</comment>
<keyword evidence="3" id="KW-1185">Reference proteome</keyword>
<dbReference type="Proteomes" id="UP000095552">
    <property type="component" value="Unassembled WGS sequence"/>
</dbReference>
<protein>
    <recommendedName>
        <fullName evidence="4">DUF4252 domain-containing protein</fullName>
    </recommendedName>
</protein>
<accession>A0A1E5SLE2</accession>
<reference evidence="2 3" key="1">
    <citation type="submission" date="2016-08" db="EMBL/GenBank/DDBJ databases">
        <title>Draft genome of Fabibacter sp. strain SK-8.</title>
        <authorList>
            <person name="Wong S.-K."/>
            <person name="Hamasaki K."/>
            <person name="Yoshizawa S."/>
        </authorList>
    </citation>
    <scope>NUCLEOTIDE SEQUENCE [LARGE SCALE GENOMIC DNA]</scope>
    <source>
        <strain evidence="2 3">SK-8</strain>
    </source>
</reference>
<dbReference type="AlphaFoldDB" id="A0A1E5SLE2"/>
<proteinExistence type="predicted"/>
<dbReference type="EMBL" id="MDGQ01000005">
    <property type="protein sequence ID" value="OEJ99939.1"/>
    <property type="molecule type" value="Genomic_DNA"/>
</dbReference>
<dbReference type="RefSeq" id="WP_069835402.1">
    <property type="nucleotide sequence ID" value="NZ_MDGQ01000005.1"/>
</dbReference>
<gene>
    <name evidence="2" type="ORF">BFP71_10360</name>
</gene>